<name>A0ABS4LTR6_9ACTN</name>
<sequence length="29" mass="2992">MTTRADRRRPAARALLPAEAGTRAGGAPT</sequence>
<gene>
    <name evidence="2" type="ORF">J2Z21_003693</name>
</gene>
<protein>
    <submittedName>
        <fullName evidence="2">Uncharacterized protein</fullName>
    </submittedName>
</protein>
<evidence type="ECO:0000313" key="3">
    <source>
        <dbReference type="Proteomes" id="UP001519309"/>
    </source>
</evidence>
<accession>A0ABS4LTR6</accession>
<dbReference type="EMBL" id="JAGGLP010000007">
    <property type="protein sequence ID" value="MBP2050743.1"/>
    <property type="molecule type" value="Genomic_DNA"/>
</dbReference>
<dbReference type="Proteomes" id="UP001519309">
    <property type="component" value="Unassembled WGS sequence"/>
</dbReference>
<reference evidence="2 3" key="1">
    <citation type="submission" date="2021-03" db="EMBL/GenBank/DDBJ databases">
        <title>Genomic Encyclopedia of Type Strains, Phase IV (KMG-IV): sequencing the most valuable type-strain genomes for metagenomic binning, comparative biology and taxonomic classification.</title>
        <authorList>
            <person name="Goeker M."/>
        </authorList>
    </citation>
    <scope>NUCLEOTIDE SEQUENCE [LARGE SCALE GENOMIC DNA]</scope>
    <source>
        <strain evidence="2 3">DSM 40499</strain>
    </source>
</reference>
<organism evidence="2 3">
    <name type="scientific">Streptomyces griseochromogenes</name>
    <dbReference type="NCBI Taxonomy" id="68214"/>
    <lineage>
        <taxon>Bacteria</taxon>
        <taxon>Bacillati</taxon>
        <taxon>Actinomycetota</taxon>
        <taxon>Actinomycetes</taxon>
        <taxon>Kitasatosporales</taxon>
        <taxon>Streptomycetaceae</taxon>
        <taxon>Streptomyces</taxon>
    </lineage>
</organism>
<feature type="region of interest" description="Disordered" evidence="1">
    <location>
        <begin position="1"/>
        <end position="29"/>
    </location>
</feature>
<comment type="caution">
    <text evidence="2">The sequence shown here is derived from an EMBL/GenBank/DDBJ whole genome shotgun (WGS) entry which is preliminary data.</text>
</comment>
<evidence type="ECO:0000313" key="2">
    <source>
        <dbReference type="EMBL" id="MBP2050743.1"/>
    </source>
</evidence>
<proteinExistence type="predicted"/>
<evidence type="ECO:0000256" key="1">
    <source>
        <dbReference type="SAM" id="MobiDB-lite"/>
    </source>
</evidence>
<keyword evidence="3" id="KW-1185">Reference proteome</keyword>